<dbReference type="Pfam" id="PF01507">
    <property type="entry name" value="PAPS_reduct"/>
    <property type="match status" value="1"/>
</dbReference>
<evidence type="ECO:0000256" key="4">
    <source>
        <dbReference type="ARBA" id="ARBA00022643"/>
    </source>
</evidence>
<comment type="pathway">
    <text evidence="1">Cofactor biosynthesis; FAD biosynthesis; FAD from FMN: step 1/1.</text>
</comment>
<feature type="region of interest" description="Disordered" evidence="13">
    <location>
        <begin position="315"/>
        <end position="341"/>
    </location>
</feature>
<evidence type="ECO:0000313" key="16">
    <source>
        <dbReference type="Proteomes" id="UP000266841"/>
    </source>
</evidence>
<comment type="caution">
    <text evidence="15">The sequence shown here is derived from an EMBL/GenBank/DDBJ whole genome shotgun (WGS) entry which is preliminary data.</text>
</comment>
<dbReference type="OrthoDB" id="270728at2759"/>
<evidence type="ECO:0000256" key="2">
    <source>
        <dbReference type="ARBA" id="ARBA00012393"/>
    </source>
</evidence>
<keyword evidence="3" id="KW-0285">Flavoprotein</keyword>
<keyword evidence="5" id="KW-0808">Transferase</keyword>
<organism evidence="15 16">
    <name type="scientific">Thalassiosira oceanica</name>
    <name type="common">Marine diatom</name>
    <dbReference type="NCBI Taxonomy" id="159749"/>
    <lineage>
        <taxon>Eukaryota</taxon>
        <taxon>Sar</taxon>
        <taxon>Stramenopiles</taxon>
        <taxon>Ochrophyta</taxon>
        <taxon>Bacillariophyta</taxon>
        <taxon>Coscinodiscophyceae</taxon>
        <taxon>Thalassiosirophycidae</taxon>
        <taxon>Thalassiosirales</taxon>
        <taxon>Thalassiosiraceae</taxon>
        <taxon>Thalassiosira</taxon>
    </lineage>
</organism>
<protein>
    <recommendedName>
        <fullName evidence="2">FAD synthase</fullName>
        <ecNumber evidence="2">2.7.7.2</ecNumber>
    </recommendedName>
    <alternativeName>
        <fullName evidence="10">FAD pyrophosphorylase</fullName>
    </alternativeName>
    <alternativeName>
        <fullName evidence="11">FMN adenylyltransferase</fullName>
    </alternativeName>
</protein>
<sequence>MRNASQRASADAIDASHLPNWRVVDTDEEDGGAASFATPFCHRTGDEPSQAIAASWSRSAHQSALELYVELKACTDEYISPFLQSTLSDLEMAYRLYGPYCMVGSYNGGKDAVVIFHLMRAVHAHFCEEMRRECGDDYLIPRPRTIYFQHEDEFPEVELLLEETVVLYDLDMVAFKEGVSFGDGLKYLVERNFAPNKQGVSYSSGSSQAPPHPLAFILGTRSDDPNAGGQGVYAPSSSYMPPFLRVNPILNWTYGHVWHFLRLFDLPYCSLYDDGYTSLGTVKDTLPCPALKKSENSDEYWPAYMLRDWDQERAGRINKKSKTKSDKSVADKSEASSSVNVRTTMSKAMNKNQSVGVSLDNTQEFDNSTVSTVGLGECVTFMPLGYQSHSKCPVVVGDELLKGLTPDSNIIAAAKALRSNGLSLLRVSIVSDDLQVIADELRRVSKEVDVIVTSGGVGPTHDDVTIKSVAMALGLDLEHHEEMAELLLDKMGSHNEDASAESIDDPIRQLSAGQRKMSMLPKHSELKYLSTDSSEWPVLQFFERKIKQLAPYIVTRNDDLDQKSSPPARSMYRIVLSLEEDGLVAALNDSVAANPNVCFGSYPVDHEVYKTIITVEARSTGGYTKGTTRLLERSRGAGKEADAIPRVPSNIEFQTFAEQSIFFSEEDMAKNLQDALHDIQQRLPRNGILFIDSSEDLRIK</sequence>
<evidence type="ECO:0000256" key="10">
    <source>
        <dbReference type="ARBA" id="ARBA00031145"/>
    </source>
</evidence>
<keyword evidence="8" id="KW-0274">FAD</keyword>
<evidence type="ECO:0000256" key="8">
    <source>
        <dbReference type="ARBA" id="ARBA00022827"/>
    </source>
</evidence>
<evidence type="ECO:0000256" key="3">
    <source>
        <dbReference type="ARBA" id="ARBA00022630"/>
    </source>
</evidence>
<dbReference type="PANTHER" id="PTHR23293">
    <property type="entry name" value="FAD SYNTHETASE-RELATED FMN ADENYLYLTRANSFERASE"/>
    <property type="match status" value="1"/>
</dbReference>
<evidence type="ECO:0000256" key="7">
    <source>
        <dbReference type="ARBA" id="ARBA00022741"/>
    </source>
</evidence>
<evidence type="ECO:0000256" key="12">
    <source>
        <dbReference type="ARBA" id="ARBA00049494"/>
    </source>
</evidence>
<accession>K0SFH3</accession>
<keyword evidence="9" id="KW-0067">ATP-binding</keyword>
<dbReference type="AlphaFoldDB" id="K0SFH3"/>
<dbReference type="Gene3D" id="3.40.980.10">
    <property type="entry name" value="MoaB/Mog-like domain"/>
    <property type="match status" value="1"/>
</dbReference>
<reference evidence="15 16" key="1">
    <citation type="journal article" date="2012" name="Genome Biol.">
        <title>Genome and low-iron response of an oceanic diatom adapted to chronic iron limitation.</title>
        <authorList>
            <person name="Lommer M."/>
            <person name="Specht M."/>
            <person name="Roy A.S."/>
            <person name="Kraemer L."/>
            <person name="Andreson R."/>
            <person name="Gutowska M.A."/>
            <person name="Wolf J."/>
            <person name="Bergner S.V."/>
            <person name="Schilhabel M.B."/>
            <person name="Klostermeier U.C."/>
            <person name="Beiko R.G."/>
            <person name="Rosenstiel P."/>
            <person name="Hippler M."/>
            <person name="Laroche J."/>
        </authorList>
    </citation>
    <scope>NUCLEOTIDE SEQUENCE [LARGE SCALE GENOMIC DNA]</scope>
    <source>
        <strain evidence="15 16">CCMP1005</strain>
    </source>
</reference>
<feature type="domain" description="MoaB/Mog" evidence="14">
    <location>
        <begin position="392"/>
        <end position="541"/>
    </location>
</feature>
<keyword evidence="4" id="KW-0288">FMN</keyword>
<dbReference type="InterPro" id="IPR036425">
    <property type="entry name" value="MoaB/Mog-like_dom_sf"/>
</dbReference>
<dbReference type="Proteomes" id="UP000266841">
    <property type="component" value="Unassembled WGS sequence"/>
</dbReference>
<dbReference type="EMBL" id="AGNL01018056">
    <property type="protein sequence ID" value="EJK63709.1"/>
    <property type="molecule type" value="Genomic_DNA"/>
</dbReference>
<dbReference type="Pfam" id="PF00994">
    <property type="entry name" value="MoCF_biosynth"/>
    <property type="match status" value="1"/>
</dbReference>
<name>K0SFH3_THAOC</name>
<evidence type="ECO:0000256" key="6">
    <source>
        <dbReference type="ARBA" id="ARBA00022695"/>
    </source>
</evidence>
<dbReference type="SUPFAM" id="SSF53218">
    <property type="entry name" value="Molybdenum cofactor biosynthesis proteins"/>
    <property type="match status" value="1"/>
</dbReference>
<dbReference type="GO" id="GO:0003919">
    <property type="term" value="F:FMN adenylyltransferase activity"/>
    <property type="evidence" value="ECO:0007669"/>
    <property type="project" value="UniProtKB-EC"/>
</dbReference>
<dbReference type="GO" id="GO:0006747">
    <property type="term" value="P:FAD biosynthetic process"/>
    <property type="evidence" value="ECO:0007669"/>
    <property type="project" value="TreeGrafter"/>
</dbReference>
<dbReference type="EC" id="2.7.7.2" evidence="2"/>
<evidence type="ECO:0000256" key="5">
    <source>
        <dbReference type="ARBA" id="ARBA00022679"/>
    </source>
</evidence>
<dbReference type="InterPro" id="IPR056596">
    <property type="entry name" value="FLAD1_M"/>
</dbReference>
<feature type="compositionally biased region" description="Basic and acidic residues" evidence="13">
    <location>
        <begin position="323"/>
        <end position="334"/>
    </location>
</feature>
<keyword evidence="7" id="KW-0547">Nucleotide-binding</keyword>
<evidence type="ECO:0000256" key="9">
    <source>
        <dbReference type="ARBA" id="ARBA00022840"/>
    </source>
</evidence>
<evidence type="ECO:0000256" key="13">
    <source>
        <dbReference type="SAM" id="MobiDB-lite"/>
    </source>
</evidence>
<dbReference type="CDD" id="cd23948">
    <property type="entry name" value="FAD_synthase"/>
    <property type="match status" value="1"/>
</dbReference>
<dbReference type="SMART" id="SM00852">
    <property type="entry name" value="MoCF_biosynth"/>
    <property type="match status" value="1"/>
</dbReference>
<dbReference type="InterPro" id="IPR002500">
    <property type="entry name" value="PAPS_reduct_dom"/>
</dbReference>
<comment type="catalytic activity">
    <reaction evidence="12">
        <text>FMN + ATP + H(+) = FAD + diphosphate</text>
        <dbReference type="Rhea" id="RHEA:17237"/>
        <dbReference type="ChEBI" id="CHEBI:15378"/>
        <dbReference type="ChEBI" id="CHEBI:30616"/>
        <dbReference type="ChEBI" id="CHEBI:33019"/>
        <dbReference type="ChEBI" id="CHEBI:57692"/>
        <dbReference type="ChEBI" id="CHEBI:58210"/>
        <dbReference type="EC" id="2.7.7.2"/>
    </reaction>
</comment>
<dbReference type="OMA" id="GCYRKAR"/>
<keyword evidence="6" id="KW-0548">Nucleotidyltransferase</keyword>
<keyword evidence="16" id="KW-1185">Reference proteome</keyword>
<evidence type="ECO:0000256" key="1">
    <source>
        <dbReference type="ARBA" id="ARBA00004726"/>
    </source>
</evidence>
<proteinExistence type="predicted"/>
<dbReference type="eggNOG" id="KOG2644">
    <property type="taxonomic scope" value="Eukaryota"/>
</dbReference>
<dbReference type="InterPro" id="IPR001453">
    <property type="entry name" value="MoaB/Mog_dom"/>
</dbReference>
<dbReference type="SUPFAM" id="SSF52402">
    <property type="entry name" value="Adenine nucleotide alpha hydrolases-like"/>
    <property type="match status" value="1"/>
</dbReference>
<evidence type="ECO:0000256" key="11">
    <source>
        <dbReference type="ARBA" id="ARBA00031871"/>
    </source>
</evidence>
<dbReference type="GO" id="GO:0005524">
    <property type="term" value="F:ATP binding"/>
    <property type="evidence" value="ECO:0007669"/>
    <property type="project" value="UniProtKB-KW"/>
</dbReference>
<dbReference type="Pfam" id="PF24102">
    <property type="entry name" value="FLAD1_M"/>
    <property type="match status" value="1"/>
</dbReference>
<evidence type="ECO:0000313" key="15">
    <source>
        <dbReference type="EMBL" id="EJK63709.1"/>
    </source>
</evidence>
<gene>
    <name evidence="15" type="ORF">THAOC_15618</name>
</gene>
<evidence type="ECO:0000259" key="14">
    <source>
        <dbReference type="SMART" id="SM00852"/>
    </source>
</evidence>
<dbReference type="PANTHER" id="PTHR23293:SF9">
    <property type="entry name" value="FAD SYNTHASE"/>
    <property type="match status" value="1"/>
</dbReference>
<dbReference type="Gene3D" id="3.40.50.620">
    <property type="entry name" value="HUPs"/>
    <property type="match status" value="1"/>
</dbReference>
<dbReference type="InterPro" id="IPR014729">
    <property type="entry name" value="Rossmann-like_a/b/a_fold"/>
</dbReference>